<dbReference type="Pfam" id="PF01040">
    <property type="entry name" value="UbiA"/>
    <property type="match status" value="1"/>
</dbReference>
<evidence type="ECO:0000256" key="12">
    <source>
        <dbReference type="ARBA" id="ARBA00030253"/>
    </source>
</evidence>
<feature type="transmembrane region" description="Helical" evidence="14">
    <location>
        <begin position="489"/>
        <end position="506"/>
    </location>
</feature>
<evidence type="ECO:0000256" key="8">
    <source>
        <dbReference type="ARBA" id="ARBA00022989"/>
    </source>
</evidence>
<dbReference type="EC" id="2.5.1.141" evidence="3"/>
<evidence type="ECO:0000256" key="2">
    <source>
        <dbReference type="ARBA" id="ARBA00005985"/>
    </source>
</evidence>
<evidence type="ECO:0000256" key="4">
    <source>
        <dbReference type="ARBA" id="ARBA00016335"/>
    </source>
</evidence>
<feature type="transmembrane region" description="Helical" evidence="14">
    <location>
        <begin position="303"/>
        <end position="322"/>
    </location>
</feature>
<evidence type="ECO:0000256" key="9">
    <source>
        <dbReference type="ARBA" id="ARBA00023128"/>
    </source>
</evidence>
<dbReference type="InterPro" id="IPR000537">
    <property type="entry name" value="UbiA_prenyltransferase"/>
</dbReference>
<dbReference type="InterPro" id="IPR044878">
    <property type="entry name" value="UbiA_sf"/>
</dbReference>
<dbReference type="InterPro" id="IPR006369">
    <property type="entry name" value="Protohaem_IX_farnesylTrfase"/>
</dbReference>
<evidence type="ECO:0000256" key="5">
    <source>
        <dbReference type="ARBA" id="ARBA00022679"/>
    </source>
</evidence>
<evidence type="ECO:0000313" key="15">
    <source>
        <dbReference type="EMBL" id="CAL1528828.1"/>
    </source>
</evidence>
<dbReference type="GO" id="GO:0006784">
    <property type="term" value="P:heme A biosynthetic process"/>
    <property type="evidence" value="ECO:0007669"/>
    <property type="project" value="TreeGrafter"/>
</dbReference>
<dbReference type="NCBIfam" id="TIGR01473">
    <property type="entry name" value="cyoE_ctaB"/>
    <property type="match status" value="1"/>
</dbReference>
<dbReference type="CDD" id="cd13957">
    <property type="entry name" value="PT_UbiA_Cox10"/>
    <property type="match status" value="1"/>
</dbReference>
<evidence type="ECO:0000256" key="3">
    <source>
        <dbReference type="ARBA" id="ARBA00012292"/>
    </source>
</evidence>
<keyword evidence="6 14" id="KW-0812">Transmembrane</keyword>
<dbReference type="PANTHER" id="PTHR43448:SF2">
    <property type="entry name" value="PROTOHEME IX FARNESYLTRANSFERASE, MITOCHONDRIAL"/>
    <property type="match status" value="1"/>
</dbReference>
<feature type="transmembrane region" description="Helical" evidence="14">
    <location>
        <begin position="328"/>
        <end position="351"/>
    </location>
</feature>
<name>A0AAV2H5K1_LYMST</name>
<dbReference type="Proteomes" id="UP001497497">
    <property type="component" value="Unassembled WGS sequence"/>
</dbReference>
<evidence type="ECO:0000256" key="11">
    <source>
        <dbReference type="ARBA" id="ARBA00023136"/>
    </source>
</evidence>
<dbReference type="AlphaFoldDB" id="A0AAV2H5K1"/>
<evidence type="ECO:0000256" key="10">
    <source>
        <dbReference type="ARBA" id="ARBA00023133"/>
    </source>
</evidence>
<keyword evidence="9" id="KW-0496">Mitochondrion</keyword>
<organism evidence="15 16">
    <name type="scientific">Lymnaea stagnalis</name>
    <name type="common">Great pond snail</name>
    <name type="synonym">Helix stagnalis</name>
    <dbReference type="NCBI Taxonomy" id="6523"/>
    <lineage>
        <taxon>Eukaryota</taxon>
        <taxon>Metazoa</taxon>
        <taxon>Spiralia</taxon>
        <taxon>Lophotrochozoa</taxon>
        <taxon>Mollusca</taxon>
        <taxon>Gastropoda</taxon>
        <taxon>Heterobranchia</taxon>
        <taxon>Euthyneura</taxon>
        <taxon>Panpulmonata</taxon>
        <taxon>Hygrophila</taxon>
        <taxon>Lymnaeoidea</taxon>
        <taxon>Lymnaeidae</taxon>
        <taxon>Lymnaea</taxon>
    </lineage>
</organism>
<proteinExistence type="inferred from homology"/>
<keyword evidence="11 14" id="KW-0472">Membrane</keyword>
<accession>A0AAV2H5K1</accession>
<reference evidence="15 16" key="1">
    <citation type="submission" date="2024-04" db="EMBL/GenBank/DDBJ databases">
        <authorList>
            <consortium name="Genoscope - CEA"/>
            <person name="William W."/>
        </authorList>
    </citation>
    <scope>NUCLEOTIDE SEQUENCE [LARGE SCALE GENOMIC DNA]</scope>
</reference>
<evidence type="ECO:0000256" key="6">
    <source>
        <dbReference type="ARBA" id="ARBA00022692"/>
    </source>
</evidence>
<comment type="caution">
    <text evidence="15">The sequence shown here is derived from an EMBL/GenBank/DDBJ whole genome shotgun (WGS) entry which is preliminary data.</text>
</comment>
<gene>
    <name evidence="15" type="ORF">GSLYS_00002998001</name>
</gene>
<keyword evidence="8 14" id="KW-1133">Transmembrane helix</keyword>
<dbReference type="HAMAP" id="MF_00154">
    <property type="entry name" value="CyoE_CtaB"/>
    <property type="match status" value="1"/>
</dbReference>
<comment type="subcellular location">
    <subcellularLocation>
        <location evidence="1">Mitochondrion membrane</location>
        <topology evidence="1">Multi-pass membrane protein</topology>
    </subcellularLocation>
</comment>
<evidence type="ECO:0000256" key="7">
    <source>
        <dbReference type="ARBA" id="ARBA00022946"/>
    </source>
</evidence>
<keyword evidence="7" id="KW-0809">Transit peptide</keyword>
<dbReference type="Gene3D" id="1.10.357.140">
    <property type="entry name" value="UbiA prenyltransferase"/>
    <property type="match status" value="1"/>
</dbReference>
<dbReference type="PANTHER" id="PTHR43448">
    <property type="entry name" value="PROTOHEME IX FARNESYLTRANSFERASE, MITOCHONDRIAL"/>
    <property type="match status" value="1"/>
</dbReference>
<feature type="transmembrane region" description="Helical" evidence="14">
    <location>
        <begin position="391"/>
        <end position="411"/>
    </location>
</feature>
<dbReference type="GO" id="GO:0031966">
    <property type="term" value="C:mitochondrial membrane"/>
    <property type="evidence" value="ECO:0007669"/>
    <property type="project" value="UniProtKB-SubCell"/>
</dbReference>
<comment type="catalytic activity">
    <reaction evidence="13">
        <text>heme b + (2E,6E)-farnesyl diphosphate + H2O = Fe(II)-heme o + diphosphate</text>
        <dbReference type="Rhea" id="RHEA:28070"/>
        <dbReference type="ChEBI" id="CHEBI:15377"/>
        <dbReference type="ChEBI" id="CHEBI:33019"/>
        <dbReference type="ChEBI" id="CHEBI:60344"/>
        <dbReference type="ChEBI" id="CHEBI:60530"/>
        <dbReference type="ChEBI" id="CHEBI:175763"/>
        <dbReference type="EC" id="2.5.1.141"/>
    </reaction>
</comment>
<feature type="transmembrane region" description="Helical" evidence="14">
    <location>
        <begin position="363"/>
        <end position="385"/>
    </location>
</feature>
<feature type="transmembrane region" description="Helical" evidence="14">
    <location>
        <begin position="439"/>
        <end position="460"/>
    </location>
</feature>
<evidence type="ECO:0000313" key="16">
    <source>
        <dbReference type="Proteomes" id="UP001497497"/>
    </source>
</evidence>
<keyword evidence="10" id="KW-0350">Heme biosynthesis</keyword>
<dbReference type="GO" id="GO:0008495">
    <property type="term" value="F:protoheme IX farnesyltransferase activity"/>
    <property type="evidence" value="ECO:0007669"/>
    <property type="project" value="UniProtKB-EC"/>
</dbReference>
<protein>
    <recommendedName>
        <fullName evidence="4">Protoheme IX farnesyltransferase, mitochondrial</fullName>
        <ecNumber evidence="3">2.5.1.141</ecNumber>
    </recommendedName>
    <alternativeName>
        <fullName evidence="12">Heme O synthase</fullName>
    </alternativeName>
</protein>
<dbReference type="PROSITE" id="PS00943">
    <property type="entry name" value="UBIA"/>
    <property type="match status" value="1"/>
</dbReference>
<comment type="similarity">
    <text evidence="2">Belongs to the UbiA prenyltransferase family.</text>
</comment>
<sequence>MIIIEKQIEDEFFIQTRNKKTSITYNLIREVYAMPKCHVSALMCRLILVGQQSSQRQISSWSCLVSHPIKKEPKEVTWSRKRYTRLLATKAAATTPKCASTKSPTDPQPIKVLESVKNDGEVPVHTVDIDKEDFVTLHFKKTSRLIKIKAKHVAENTSLHIQHNKDLYHLDKLSSTNISWAPFAGSSRPLPSSSLKITVREPGPDKTNPGTNIESIHDVEWREQKFEPKKLVEYYKMLSKIRLTGLVVLTTMSGYWIAPGSFHPSTFVLCSVGTALTSCAANSVNQFFEVPYDSQMNRTKNRVLVRGLLSPLHGVGFAVVSSTVGLSLLYFGVNPVVAGLGAFNLGLYTLAYTPLKRISMINTWVGSLVGAIPPMMGWAACTGSLEPGAWLLAGILFSWQFPHFNALSWNLRPDYSRAGYRMMSVVDPALCKRVALRHCFILTALCLAAAPLGVTTWMFAADSLPLNMYLCYLGWQFYRKGDSNSSRKLFRFTLVHIPALLLLMGISKATFGSLDKESKVTPQSESIS</sequence>
<evidence type="ECO:0000256" key="1">
    <source>
        <dbReference type="ARBA" id="ARBA00004225"/>
    </source>
</evidence>
<dbReference type="InterPro" id="IPR030470">
    <property type="entry name" value="UbiA_prenylTrfase_CS"/>
</dbReference>
<keyword evidence="16" id="KW-1185">Reference proteome</keyword>
<keyword evidence="5" id="KW-0808">Transferase</keyword>
<dbReference type="FunFam" id="1.10.357.140:FF:000004">
    <property type="entry name" value="Protoheme IX farnesyltransferase, mitochondrial"/>
    <property type="match status" value="1"/>
</dbReference>
<dbReference type="EMBL" id="CAXITT010000039">
    <property type="protein sequence ID" value="CAL1528828.1"/>
    <property type="molecule type" value="Genomic_DNA"/>
</dbReference>
<evidence type="ECO:0000256" key="14">
    <source>
        <dbReference type="SAM" id="Phobius"/>
    </source>
</evidence>
<evidence type="ECO:0000256" key="13">
    <source>
        <dbReference type="ARBA" id="ARBA00047690"/>
    </source>
</evidence>